<dbReference type="OrthoDB" id="8455189at2"/>
<protein>
    <recommendedName>
        <fullName evidence="1">General stress protein 17M-like domain-containing protein</fullName>
    </recommendedName>
</protein>
<organism evidence="2 3">
    <name type="scientific">Phreatobacter cathodiphilus</name>
    <dbReference type="NCBI Taxonomy" id="1868589"/>
    <lineage>
        <taxon>Bacteria</taxon>
        <taxon>Pseudomonadati</taxon>
        <taxon>Pseudomonadota</taxon>
        <taxon>Alphaproteobacteria</taxon>
        <taxon>Hyphomicrobiales</taxon>
        <taxon>Phreatobacteraceae</taxon>
        <taxon>Phreatobacter</taxon>
    </lineage>
</organism>
<dbReference type="EMBL" id="CP027668">
    <property type="protein sequence ID" value="AVO44110.1"/>
    <property type="molecule type" value="Genomic_DNA"/>
</dbReference>
<keyword evidence="3" id="KW-1185">Reference proteome</keyword>
<evidence type="ECO:0000313" key="2">
    <source>
        <dbReference type="EMBL" id="AVO44110.1"/>
    </source>
</evidence>
<dbReference type="InterPro" id="IPR052948">
    <property type="entry name" value="Low_temp-induced_all0457"/>
</dbReference>
<dbReference type="Proteomes" id="UP000237889">
    <property type="component" value="Chromosome"/>
</dbReference>
<reference evidence="2 3" key="1">
    <citation type="submission" date="2018-03" db="EMBL/GenBank/DDBJ databases">
        <title>Genome sequencing of Phreatobacter sp.</title>
        <authorList>
            <person name="Kim S.-J."/>
            <person name="Heo J."/>
            <person name="Kwon S.-W."/>
        </authorList>
    </citation>
    <scope>NUCLEOTIDE SEQUENCE [LARGE SCALE GENOMIC DNA]</scope>
    <source>
        <strain evidence="2 3">S-12</strain>
    </source>
</reference>
<dbReference type="InterPro" id="IPR025889">
    <property type="entry name" value="GSP17M-like_dom"/>
</dbReference>
<proteinExistence type="predicted"/>
<name>A0A2S0N7G5_9HYPH</name>
<dbReference type="Pfam" id="PF11181">
    <property type="entry name" value="YflT"/>
    <property type="match status" value="1"/>
</dbReference>
<evidence type="ECO:0000313" key="3">
    <source>
        <dbReference type="Proteomes" id="UP000237889"/>
    </source>
</evidence>
<accession>A0A2S0N7G5</accession>
<feature type="domain" description="General stress protein 17M-like" evidence="1">
    <location>
        <begin position="7"/>
        <end position="73"/>
    </location>
</feature>
<gene>
    <name evidence="2" type="ORF">C6569_02990</name>
</gene>
<dbReference type="PANTHER" id="PTHR36109">
    <property type="entry name" value="MEMBRANE PROTEIN-RELATED"/>
    <property type="match status" value="1"/>
</dbReference>
<evidence type="ECO:0000259" key="1">
    <source>
        <dbReference type="Pfam" id="PF11181"/>
    </source>
</evidence>
<dbReference type="AlphaFoldDB" id="A0A2S0N7G5"/>
<dbReference type="PANTHER" id="PTHR36109:SF2">
    <property type="entry name" value="MEMBRANE PROTEIN"/>
    <property type="match status" value="1"/>
</dbReference>
<dbReference type="KEGG" id="phr:C6569_02990"/>
<sequence length="183" mass="18418">MEQSVTAIFDTYAAASQAVERVRREGVADRDVSIMSNDTSVERSQYGDYRHDADSEAGTGAGTGATMGAVAGGAAGLMAGMGLLAIPGLGPVVAAGWLAATLVGAGAGGAAGGLVGALVGSGMSEDEAHGYAEGLRRGGTVVTVRVRDGGNAARIRQVLNEGSYDINERSQTWRGEGWAGRST</sequence>
<dbReference type="RefSeq" id="WP_106747440.1">
    <property type="nucleotide sequence ID" value="NZ_CP027668.1"/>
</dbReference>